<dbReference type="InterPro" id="IPR009992">
    <property type="entry name" value="Tri3/Sat12/Sat16/Mac1"/>
</dbReference>
<dbReference type="PANTHER" id="PTHR42034:SF1">
    <property type="entry name" value="CONDENSATION DOMAIN-CONTAINING PROTEIN"/>
    <property type="match status" value="1"/>
</dbReference>
<dbReference type="EMBL" id="KE721256">
    <property type="protein sequence ID" value="ERF71078.1"/>
    <property type="molecule type" value="Genomic_DNA"/>
</dbReference>
<evidence type="ECO:0000256" key="2">
    <source>
        <dbReference type="ARBA" id="ARBA00022679"/>
    </source>
</evidence>
<reference evidence="4" key="1">
    <citation type="journal article" date="2014" name="BMC Genomics">
        <title>Genome characteristics reveal the impact of lichenization on lichen-forming fungus Endocarpon pusillum Hedwig (Verrucariales, Ascomycota).</title>
        <authorList>
            <person name="Wang Y.-Y."/>
            <person name="Liu B."/>
            <person name="Zhang X.-Y."/>
            <person name="Zhou Q.-M."/>
            <person name="Zhang T."/>
            <person name="Li H."/>
            <person name="Yu Y.-F."/>
            <person name="Zhang X.-L."/>
            <person name="Hao X.-Y."/>
            <person name="Wang M."/>
            <person name="Wang L."/>
            <person name="Wei J.-C."/>
        </authorList>
    </citation>
    <scope>NUCLEOTIDE SEQUENCE [LARGE SCALE GENOMIC DNA]</scope>
    <source>
        <strain evidence="4">Z07020 / HMAS-L-300199</strain>
    </source>
</reference>
<dbReference type="GeneID" id="19242630"/>
<dbReference type="InterPro" id="IPR023213">
    <property type="entry name" value="CAT-like_dom_sf"/>
</dbReference>
<evidence type="ECO:0000313" key="3">
    <source>
        <dbReference type="EMBL" id="ERF71078.1"/>
    </source>
</evidence>
<sequence>MPGRLPEVPPLAPETYRWEKSKTDPRVLQRRANGAEVLVGIRDNNIKGQYDLYLMTTLRINNLSTATALSLSSLKEKLQPALLEIRFKHPEIACTVLWDNQVAPVIQYTPPENSKDAHTWAHNTVHILATSKTGVDARTEVEQRRRLVGSQPAKPVSIYIVADVANEDTPLTPGTVVDVLMHMNHLYWDGISVRMFAGDLLRSLSQNLGVEQKPSQYQWGEEIANLGVPVLDALDIDIGSLGDDFNTARDDNVRFSWGLRCRAKTGTPRTIFHTFTVPESETMIRAVKSRLGPKYTISHLGHAATVLALLKANPPSNDIPDSQSLIMPIPVNGRRWLRDDHARDYYGMCQTGAVIKIKNIKFFMVDGNDRDAVVEALERGCKLVKEAYDHWMSKPFLLALGISKDNFIASYLTSPKESVPFGGMAHAIFVSDGMNDRFIPGDVTSAATGEKLMSVENVSFFLNKYLPSMSFRLDSWKGASTLSLCYNDGSYTAEEATTWLQYLATYMLAFAQ</sequence>
<dbReference type="Pfam" id="PF07428">
    <property type="entry name" value="Tri3"/>
    <property type="match status" value="1"/>
</dbReference>
<dbReference type="eggNOG" id="ENOG502SFBM">
    <property type="taxonomic scope" value="Eukaryota"/>
</dbReference>
<dbReference type="Proteomes" id="UP000019373">
    <property type="component" value="Unassembled WGS sequence"/>
</dbReference>
<dbReference type="Gene3D" id="3.30.559.10">
    <property type="entry name" value="Chloramphenicol acetyltransferase-like domain"/>
    <property type="match status" value="1"/>
</dbReference>
<evidence type="ECO:0008006" key="5">
    <source>
        <dbReference type="Google" id="ProtNLM"/>
    </source>
</evidence>
<keyword evidence="2" id="KW-0808">Transferase</keyword>
<proteinExistence type="inferred from homology"/>
<protein>
    <recommendedName>
        <fullName evidence="5">15-O-acetyltransferase Tri3</fullName>
    </recommendedName>
</protein>
<evidence type="ECO:0000313" key="4">
    <source>
        <dbReference type="Proteomes" id="UP000019373"/>
    </source>
</evidence>
<dbReference type="GO" id="GO:0016407">
    <property type="term" value="F:acetyltransferase activity"/>
    <property type="evidence" value="ECO:0007669"/>
    <property type="project" value="InterPro"/>
</dbReference>
<dbReference type="GO" id="GO:0043386">
    <property type="term" value="P:mycotoxin biosynthetic process"/>
    <property type="evidence" value="ECO:0007669"/>
    <property type="project" value="InterPro"/>
</dbReference>
<dbReference type="OMA" id="PIIACTI"/>
<organism evidence="3 4">
    <name type="scientific">Endocarpon pusillum (strain Z07020 / HMAS-L-300199)</name>
    <name type="common">Lichen-forming fungus</name>
    <dbReference type="NCBI Taxonomy" id="1263415"/>
    <lineage>
        <taxon>Eukaryota</taxon>
        <taxon>Fungi</taxon>
        <taxon>Dikarya</taxon>
        <taxon>Ascomycota</taxon>
        <taxon>Pezizomycotina</taxon>
        <taxon>Eurotiomycetes</taxon>
        <taxon>Chaetothyriomycetidae</taxon>
        <taxon>Verrucariales</taxon>
        <taxon>Verrucariaceae</taxon>
        <taxon>Endocarpon</taxon>
    </lineage>
</organism>
<dbReference type="PANTHER" id="PTHR42034">
    <property type="entry name" value="CHROMOSOME 7, WHOLE GENOME SHOTGUN SEQUENCE-RELATED"/>
    <property type="match status" value="1"/>
</dbReference>
<comment type="similarity">
    <text evidence="1">Belongs to the trichothecene O-acetyltransferase family.</text>
</comment>
<dbReference type="HOGENOM" id="CLU_552125_0_0_1"/>
<dbReference type="OrthoDB" id="2548233at2759"/>
<dbReference type="AlphaFoldDB" id="U1GG38"/>
<keyword evidence="4" id="KW-1185">Reference proteome</keyword>
<dbReference type="Gene3D" id="3.30.559.30">
    <property type="entry name" value="Nonribosomal peptide synthetase, condensation domain"/>
    <property type="match status" value="1"/>
</dbReference>
<accession>U1GG38</accession>
<name>U1GG38_ENDPU</name>
<gene>
    <name evidence="3" type="ORF">EPUS_07750</name>
</gene>
<dbReference type="RefSeq" id="XP_007803236.1">
    <property type="nucleotide sequence ID" value="XM_007805045.1"/>
</dbReference>
<evidence type="ECO:0000256" key="1">
    <source>
        <dbReference type="ARBA" id="ARBA00006439"/>
    </source>
</evidence>